<feature type="DNA-binding region" description="H-T-H motif" evidence="2">
    <location>
        <begin position="36"/>
        <end position="55"/>
    </location>
</feature>
<dbReference type="SUPFAM" id="SSF46689">
    <property type="entry name" value="Homeodomain-like"/>
    <property type="match status" value="1"/>
</dbReference>
<dbReference type="PANTHER" id="PTHR43479:SF7">
    <property type="entry name" value="TETR-FAMILY TRANSCRIPTIONAL REGULATOR"/>
    <property type="match status" value="1"/>
</dbReference>
<dbReference type="RefSeq" id="WP_172455546.1">
    <property type="nucleotide sequence ID" value="NZ_CP016808.1"/>
</dbReference>
<reference evidence="4" key="1">
    <citation type="submission" date="2016-08" db="EMBL/GenBank/DDBJ databases">
        <title>Complete Genome Seqeunce of Paenibacillus sp. BIHB 4019 from tea rhizoplane.</title>
        <authorList>
            <person name="Thakur R."/>
            <person name="Swarnkar M.K."/>
            <person name="Gulati A."/>
        </authorList>
    </citation>
    <scope>NUCLEOTIDE SEQUENCE [LARGE SCALE GENOMIC DNA]</scope>
    <source>
        <strain evidence="4">BIHB4019</strain>
    </source>
</reference>
<evidence type="ECO:0000256" key="1">
    <source>
        <dbReference type="ARBA" id="ARBA00023125"/>
    </source>
</evidence>
<protein>
    <recommendedName>
        <fullName evidence="3">HTH tetR-type domain-containing protein</fullName>
    </recommendedName>
</protein>
<evidence type="ECO:0000259" key="3">
    <source>
        <dbReference type="PROSITE" id="PS50977"/>
    </source>
</evidence>
<dbReference type="InterPro" id="IPR050624">
    <property type="entry name" value="HTH-type_Tx_Regulator"/>
</dbReference>
<dbReference type="AlphaFoldDB" id="A0A1B2DKB7"/>
<dbReference type="PROSITE" id="PS50977">
    <property type="entry name" value="HTH_TETR_2"/>
    <property type="match status" value="1"/>
</dbReference>
<sequence>MRHSSPSIDRRVHKSKAALKQALLENMLRKSFEDISITDIVKAADLNRGTFYKHYAIKEELLDDILADVMTDLIQSYRSPYLHYQNFDIQSLSASAIKIFDHVLANATVYTLLVTTGILANFRNTVYETLKRLYLDDVTEMSPNPKIDKELLACYQANAVFGLIAEWVQSHFKYSSSYMAEQLLEFTRLNRAHEVYRSNLAQA</sequence>
<dbReference type="InterPro" id="IPR039532">
    <property type="entry name" value="TetR_C_Firmicutes"/>
</dbReference>
<evidence type="ECO:0000313" key="4">
    <source>
        <dbReference type="EMBL" id="ANY68148.1"/>
    </source>
</evidence>
<dbReference type="GO" id="GO:0003677">
    <property type="term" value="F:DNA binding"/>
    <property type="evidence" value="ECO:0007669"/>
    <property type="project" value="UniProtKB-UniRule"/>
</dbReference>
<dbReference type="Gene3D" id="1.10.357.10">
    <property type="entry name" value="Tetracycline Repressor, domain 2"/>
    <property type="match status" value="1"/>
</dbReference>
<organism evidence="4">
    <name type="scientific">Paenibacillus sp. BIHB 4019</name>
    <dbReference type="NCBI Taxonomy" id="1870819"/>
    <lineage>
        <taxon>Bacteria</taxon>
        <taxon>Bacillati</taxon>
        <taxon>Bacillota</taxon>
        <taxon>Bacilli</taxon>
        <taxon>Bacillales</taxon>
        <taxon>Paenibacillaceae</taxon>
        <taxon>Paenibacillus</taxon>
    </lineage>
</organism>
<gene>
    <name evidence="4" type="ORF">BBD42_17950</name>
</gene>
<dbReference type="InterPro" id="IPR001647">
    <property type="entry name" value="HTH_TetR"/>
</dbReference>
<feature type="domain" description="HTH tetR-type" evidence="3">
    <location>
        <begin position="13"/>
        <end position="73"/>
    </location>
</feature>
<keyword evidence="1 2" id="KW-0238">DNA-binding</keyword>
<accession>A0A1B2DKB7</accession>
<dbReference type="Pfam" id="PF14278">
    <property type="entry name" value="TetR_C_8"/>
    <property type="match status" value="1"/>
</dbReference>
<dbReference type="PANTHER" id="PTHR43479">
    <property type="entry name" value="ACREF/ENVCD OPERON REPRESSOR-RELATED"/>
    <property type="match status" value="1"/>
</dbReference>
<dbReference type="EMBL" id="CP016808">
    <property type="protein sequence ID" value="ANY68148.1"/>
    <property type="molecule type" value="Genomic_DNA"/>
</dbReference>
<name>A0A1B2DKB7_9BACL</name>
<proteinExistence type="predicted"/>
<dbReference type="InterPro" id="IPR009057">
    <property type="entry name" value="Homeodomain-like_sf"/>
</dbReference>
<evidence type="ECO:0000256" key="2">
    <source>
        <dbReference type="PROSITE-ProRule" id="PRU00335"/>
    </source>
</evidence>
<dbReference type="Pfam" id="PF00440">
    <property type="entry name" value="TetR_N"/>
    <property type="match status" value="1"/>
</dbReference>